<sequence>MGVPLGGRDAGVAEDLLHDADGYALLDEERVDGDGMIRQAKACAPRMRK</sequence>
<evidence type="ECO:0000313" key="1">
    <source>
        <dbReference type="EMBL" id="MFC0866297.1"/>
    </source>
</evidence>
<accession>A0ABV6UDQ6</accession>
<organism evidence="1 2">
    <name type="scientific">Sphaerimonospora cavernae</name>
    <dbReference type="NCBI Taxonomy" id="1740611"/>
    <lineage>
        <taxon>Bacteria</taxon>
        <taxon>Bacillati</taxon>
        <taxon>Actinomycetota</taxon>
        <taxon>Actinomycetes</taxon>
        <taxon>Streptosporangiales</taxon>
        <taxon>Streptosporangiaceae</taxon>
        <taxon>Sphaerimonospora</taxon>
    </lineage>
</organism>
<keyword evidence="2" id="KW-1185">Reference proteome</keyword>
<reference evidence="1 2" key="1">
    <citation type="submission" date="2024-09" db="EMBL/GenBank/DDBJ databases">
        <authorList>
            <person name="Sun Q."/>
            <person name="Mori K."/>
        </authorList>
    </citation>
    <scope>NUCLEOTIDE SEQUENCE [LARGE SCALE GENOMIC DNA]</scope>
    <source>
        <strain evidence="1 2">TBRC 1851</strain>
    </source>
</reference>
<proteinExistence type="predicted"/>
<dbReference type="RefSeq" id="WP_394304338.1">
    <property type="nucleotide sequence ID" value="NZ_JBHMQT010000072.1"/>
</dbReference>
<dbReference type="EMBL" id="JBHMQT010000072">
    <property type="protein sequence ID" value="MFC0866297.1"/>
    <property type="molecule type" value="Genomic_DNA"/>
</dbReference>
<dbReference type="Proteomes" id="UP001589870">
    <property type="component" value="Unassembled WGS sequence"/>
</dbReference>
<name>A0ABV6UDQ6_9ACTN</name>
<comment type="caution">
    <text evidence="1">The sequence shown here is derived from an EMBL/GenBank/DDBJ whole genome shotgun (WGS) entry which is preliminary data.</text>
</comment>
<protein>
    <submittedName>
        <fullName evidence="1">Uncharacterized protein</fullName>
    </submittedName>
</protein>
<evidence type="ECO:0000313" key="2">
    <source>
        <dbReference type="Proteomes" id="UP001589870"/>
    </source>
</evidence>
<gene>
    <name evidence="1" type="ORF">ACFHYQ_28785</name>
</gene>